<dbReference type="InterPro" id="IPR014780">
    <property type="entry name" value="tRNA_psdUridine_synth_TruB"/>
</dbReference>
<accession>A0A9W5WTS7</accession>
<comment type="similarity">
    <text evidence="1">Belongs to the pseudouridine synthase TruB family.</text>
</comment>
<protein>
    <recommendedName>
        <fullName evidence="2">tRNA pseudouridine(55) synthase</fullName>
        <ecNumber evidence="2">5.4.99.25</ecNumber>
    </recommendedName>
</protein>
<dbReference type="OrthoDB" id="9995526at2759"/>
<dbReference type="GO" id="GO:0003723">
    <property type="term" value="F:RNA binding"/>
    <property type="evidence" value="ECO:0007669"/>
    <property type="project" value="InterPro"/>
</dbReference>
<sequence length="203" mass="22663">MTAEGVLAIGIGRGTKLLSSYLKGEYQAMDSHLWNVGNKKYEATGVLGYETDTLDIHGNTLKEAPWEHVTDEAFDEAMSSMKGEYDQIPPLYSSKKYNGKRLRDYAIKNISVDVKPAKIIVHSIERVRTPGEELPKFGLRVSCSGGTYVRSIIRDIAYKLGTLGTMRSLVRTFKHNLSVDNSINVETIDYETIVQNIITPNAM</sequence>
<keyword evidence="4" id="KW-0413">Isomerase</keyword>
<dbReference type="SUPFAM" id="SSF55120">
    <property type="entry name" value="Pseudouridine synthase"/>
    <property type="match status" value="1"/>
</dbReference>
<feature type="domain" description="Pseudouridine synthase II N-terminal" evidence="5">
    <location>
        <begin position="2"/>
        <end position="149"/>
    </location>
</feature>
<evidence type="ECO:0000256" key="4">
    <source>
        <dbReference type="ARBA" id="ARBA00023235"/>
    </source>
</evidence>
<dbReference type="Pfam" id="PF01509">
    <property type="entry name" value="TruB_N"/>
    <property type="match status" value="1"/>
</dbReference>
<organism evidence="6 7">
    <name type="scientific">Babesia ovis</name>
    <dbReference type="NCBI Taxonomy" id="5869"/>
    <lineage>
        <taxon>Eukaryota</taxon>
        <taxon>Sar</taxon>
        <taxon>Alveolata</taxon>
        <taxon>Apicomplexa</taxon>
        <taxon>Aconoidasida</taxon>
        <taxon>Piroplasmida</taxon>
        <taxon>Babesiidae</taxon>
        <taxon>Babesia</taxon>
    </lineage>
</organism>
<dbReference type="EC" id="5.4.99.25" evidence="2"/>
<evidence type="ECO:0000256" key="3">
    <source>
        <dbReference type="ARBA" id="ARBA00022694"/>
    </source>
</evidence>
<dbReference type="GO" id="GO:1990481">
    <property type="term" value="P:mRNA pseudouridine synthesis"/>
    <property type="evidence" value="ECO:0007669"/>
    <property type="project" value="TreeGrafter"/>
</dbReference>
<keyword evidence="3" id="KW-0819">tRNA processing</keyword>
<dbReference type="Gene3D" id="3.30.2350.10">
    <property type="entry name" value="Pseudouridine synthase"/>
    <property type="match status" value="1"/>
</dbReference>
<dbReference type="GO" id="GO:0005634">
    <property type="term" value="C:nucleus"/>
    <property type="evidence" value="ECO:0007669"/>
    <property type="project" value="TreeGrafter"/>
</dbReference>
<comment type="caution">
    <text evidence="6">The sequence shown here is derived from an EMBL/GenBank/DDBJ whole genome shotgun (WGS) entry which is preliminary data.</text>
</comment>
<gene>
    <name evidence="6" type="ORF">BaOVIS_005940</name>
</gene>
<dbReference type="InterPro" id="IPR020103">
    <property type="entry name" value="PsdUridine_synth_cat_dom_sf"/>
</dbReference>
<dbReference type="Proteomes" id="UP001057455">
    <property type="component" value="Unassembled WGS sequence"/>
</dbReference>
<dbReference type="GO" id="GO:0006400">
    <property type="term" value="P:tRNA modification"/>
    <property type="evidence" value="ECO:0007669"/>
    <property type="project" value="TreeGrafter"/>
</dbReference>
<dbReference type="PANTHER" id="PTHR13767">
    <property type="entry name" value="TRNA-PSEUDOURIDINE SYNTHASE"/>
    <property type="match status" value="1"/>
</dbReference>
<evidence type="ECO:0000313" key="6">
    <source>
        <dbReference type="EMBL" id="GFE53190.1"/>
    </source>
</evidence>
<proteinExistence type="inferred from homology"/>
<dbReference type="AlphaFoldDB" id="A0A9W5WTS7"/>
<evidence type="ECO:0000313" key="7">
    <source>
        <dbReference type="Proteomes" id="UP001057455"/>
    </source>
</evidence>
<dbReference type="PANTHER" id="PTHR13767:SF2">
    <property type="entry name" value="PSEUDOURIDYLATE SYNTHASE TRUB1"/>
    <property type="match status" value="1"/>
</dbReference>
<evidence type="ECO:0000256" key="1">
    <source>
        <dbReference type="ARBA" id="ARBA00008999"/>
    </source>
</evidence>
<evidence type="ECO:0000259" key="5">
    <source>
        <dbReference type="Pfam" id="PF01509"/>
    </source>
</evidence>
<evidence type="ECO:0000256" key="2">
    <source>
        <dbReference type="ARBA" id="ARBA00012787"/>
    </source>
</evidence>
<name>A0A9W5WTS7_BABOV</name>
<dbReference type="EMBL" id="BLIY01000006">
    <property type="protein sequence ID" value="GFE53190.1"/>
    <property type="molecule type" value="Genomic_DNA"/>
</dbReference>
<dbReference type="InterPro" id="IPR002501">
    <property type="entry name" value="PsdUridine_synth_N"/>
</dbReference>
<dbReference type="GO" id="GO:0160148">
    <property type="term" value="F:tRNA pseudouridine(55) synthase activity"/>
    <property type="evidence" value="ECO:0007669"/>
    <property type="project" value="UniProtKB-EC"/>
</dbReference>
<reference evidence="6" key="1">
    <citation type="submission" date="2019-12" db="EMBL/GenBank/DDBJ databases">
        <title>Genome sequence of Babesia ovis.</title>
        <authorList>
            <person name="Yamagishi J."/>
            <person name="Sevinc F."/>
            <person name="Xuan X."/>
        </authorList>
    </citation>
    <scope>NUCLEOTIDE SEQUENCE</scope>
    <source>
        <strain evidence="6">Selcuk</strain>
    </source>
</reference>
<keyword evidence="7" id="KW-1185">Reference proteome</keyword>